<protein>
    <recommendedName>
        <fullName evidence="9">Phosphopantetheine adenylyltransferase</fullName>
        <ecNumber evidence="9">2.7.7.3</ecNumber>
    </recommendedName>
    <alternativeName>
        <fullName evidence="9">Dephospho-CoA pyrophosphorylase</fullName>
    </alternativeName>
    <alternativeName>
        <fullName evidence="9">Pantetheine-phosphate adenylyltransferase</fullName>
        <shortName evidence="9">PPAT</shortName>
    </alternativeName>
</protein>
<dbReference type="CDD" id="cd02163">
    <property type="entry name" value="PPAT"/>
    <property type="match status" value="1"/>
</dbReference>
<keyword evidence="1 9" id="KW-0963">Cytoplasm</keyword>
<sequence>MAIAVYPGSFDPITKGHMDIVERAAQIFDELIVAVVHNPSKKPLFTMEERVEMIRVASQHLTNVTVKSFSGLLVDFAKKEKANAIVRGLRAVSDFEIEFQMALMNKTLYPQAETVFLATTTDYAFISSSMVKEVASFGGDVQEYLPPIVQERMAEKYGKKGT</sequence>
<evidence type="ECO:0000256" key="6">
    <source>
        <dbReference type="ARBA" id="ARBA00022842"/>
    </source>
</evidence>
<evidence type="ECO:0000259" key="10">
    <source>
        <dbReference type="Pfam" id="PF01467"/>
    </source>
</evidence>
<comment type="pathway">
    <text evidence="9">Cofactor biosynthesis; coenzyme A biosynthesis; CoA from (R)-pantothenate: step 4/5.</text>
</comment>
<evidence type="ECO:0000256" key="5">
    <source>
        <dbReference type="ARBA" id="ARBA00022840"/>
    </source>
</evidence>
<dbReference type="InterPro" id="IPR014729">
    <property type="entry name" value="Rossmann-like_a/b/a_fold"/>
</dbReference>
<feature type="domain" description="Cytidyltransferase-like" evidence="10">
    <location>
        <begin position="5"/>
        <end position="133"/>
    </location>
</feature>
<comment type="cofactor">
    <cofactor evidence="9">
        <name>Mg(2+)</name>
        <dbReference type="ChEBI" id="CHEBI:18420"/>
    </cofactor>
</comment>
<organism evidence="11 12">
    <name type="scientific">Heliobacterium chlorum</name>
    <dbReference type="NCBI Taxonomy" id="2698"/>
    <lineage>
        <taxon>Bacteria</taxon>
        <taxon>Bacillati</taxon>
        <taxon>Bacillota</taxon>
        <taxon>Clostridia</taxon>
        <taxon>Eubacteriales</taxon>
        <taxon>Heliobacteriaceae</taxon>
        <taxon>Heliobacterium</taxon>
    </lineage>
</organism>
<proteinExistence type="inferred from homology"/>
<feature type="site" description="Transition state stabilizer" evidence="9">
    <location>
        <position position="17"/>
    </location>
</feature>
<comment type="function">
    <text evidence="9">Reversibly transfers an adenylyl group from ATP to 4'-phosphopantetheine, yielding dephospho-CoA (dPCoA) and pyrophosphate.</text>
</comment>
<evidence type="ECO:0000256" key="2">
    <source>
        <dbReference type="ARBA" id="ARBA00022679"/>
    </source>
</evidence>
<feature type="binding site" evidence="9">
    <location>
        <position position="17"/>
    </location>
    <ligand>
        <name>ATP</name>
        <dbReference type="ChEBI" id="CHEBI:30616"/>
    </ligand>
</feature>
<keyword evidence="7 9" id="KW-0173">Coenzyme A biosynthesis</keyword>
<feature type="binding site" evidence="9">
    <location>
        <begin position="9"/>
        <end position="10"/>
    </location>
    <ligand>
        <name>ATP</name>
        <dbReference type="ChEBI" id="CHEBI:30616"/>
    </ligand>
</feature>
<feature type="binding site" evidence="9">
    <location>
        <position position="41"/>
    </location>
    <ligand>
        <name>substrate</name>
    </ligand>
</feature>
<dbReference type="InterPro" id="IPR004821">
    <property type="entry name" value="Cyt_trans-like"/>
</dbReference>
<evidence type="ECO:0000256" key="1">
    <source>
        <dbReference type="ARBA" id="ARBA00022490"/>
    </source>
</evidence>
<evidence type="ECO:0000256" key="3">
    <source>
        <dbReference type="ARBA" id="ARBA00022695"/>
    </source>
</evidence>
<gene>
    <name evidence="9 11" type="primary">coaD</name>
    <name evidence="11" type="ORF">H1S01_02335</name>
</gene>
<dbReference type="Gene3D" id="3.40.50.620">
    <property type="entry name" value="HUPs"/>
    <property type="match status" value="1"/>
</dbReference>
<comment type="subunit">
    <text evidence="9">Homohexamer.</text>
</comment>
<dbReference type="PANTHER" id="PTHR21342">
    <property type="entry name" value="PHOSPHOPANTETHEINE ADENYLYLTRANSFERASE"/>
    <property type="match status" value="1"/>
</dbReference>
<name>A0ABR7SXT5_HELCL</name>
<dbReference type="NCBIfam" id="TIGR01510">
    <property type="entry name" value="coaD_prev_kdtB"/>
    <property type="match status" value="1"/>
</dbReference>
<keyword evidence="6 9" id="KW-0460">Magnesium</keyword>
<dbReference type="Pfam" id="PF01467">
    <property type="entry name" value="CTP_transf_like"/>
    <property type="match status" value="1"/>
</dbReference>
<dbReference type="InterPro" id="IPR001980">
    <property type="entry name" value="PPAT"/>
</dbReference>
<keyword evidence="2 9" id="KW-0808">Transferase</keyword>
<dbReference type="RefSeq" id="WP_188038485.1">
    <property type="nucleotide sequence ID" value="NZ_JACVHF010000001.1"/>
</dbReference>
<comment type="similarity">
    <text evidence="9">Belongs to the bacterial CoaD family.</text>
</comment>
<evidence type="ECO:0000256" key="7">
    <source>
        <dbReference type="ARBA" id="ARBA00022993"/>
    </source>
</evidence>
<comment type="catalytic activity">
    <reaction evidence="8 9">
        <text>(R)-4'-phosphopantetheine + ATP + H(+) = 3'-dephospho-CoA + diphosphate</text>
        <dbReference type="Rhea" id="RHEA:19801"/>
        <dbReference type="ChEBI" id="CHEBI:15378"/>
        <dbReference type="ChEBI" id="CHEBI:30616"/>
        <dbReference type="ChEBI" id="CHEBI:33019"/>
        <dbReference type="ChEBI" id="CHEBI:57328"/>
        <dbReference type="ChEBI" id="CHEBI:61723"/>
        <dbReference type="EC" id="2.7.7.3"/>
    </reaction>
</comment>
<keyword evidence="5 9" id="KW-0067">ATP-binding</keyword>
<feature type="binding site" evidence="9">
    <location>
        <position position="9"/>
    </location>
    <ligand>
        <name>substrate</name>
    </ligand>
</feature>
<evidence type="ECO:0000256" key="4">
    <source>
        <dbReference type="ARBA" id="ARBA00022741"/>
    </source>
</evidence>
<dbReference type="NCBIfam" id="TIGR00125">
    <property type="entry name" value="cyt_tran_rel"/>
    <property type="match status" value="1"/>
</dbReference>
<evidence type="ECO:0000256" key="8">
    <source>
        <dbReference type="ARBA" id="ARBA00029346"/>
    </source>
</evidence>
<dbReference type="PRINTS" id="PR01020">
    <property type="entry name" value="LPSBIOSNTHSS"/>
</dbReference>
<dbReference type="Proteomes" id="UP000617402">
    <property type="component" value="Unassembled WGS sequence"/>
</dbReference>
<dbReference type="EC" id="2.7.7.3" evidence="9"/>
<keyword evidence="12" id="KW-1185">Reference proteome</keyword>
<feature type="binding site" evidence="9">
    <location>
        <begin position="88"/>
        <end position="90"/>
    </location>
    <ligand>
        <name>ATP</name>
        <dbReference type="ChEBI" id="CHEBI:30616"/>
    </ligand>
</feature>
<keyword evidence="4 9" id="KW-0547">Nucleotide-binding</keyword>
<dbReference type="EMBL" id="JACVHF010000001">
    <property type="protein sequence ID" value="MBC9783348.1"/>
    <property type="molecule type" value="Genomic_DNA"/>
</dbReference>
<evidence type="ECO:0000256" key="9">
    <source>
        <dbReference type="HAMAP-Rule" id="MF_00151"/>
    </source>
</evidence>
<feature type="binding site" evidence="9">
    <location>
        <position position="87"/>
    </location>
    <ligand>
        <name>substrate</name>
    </ligand>
</feature>
<evidence type="ECO:0000313" key="11">
    <source>
        <dbReference type="EMBL" id="MBC9783348.1"/>
    </source>
</evidence>
<dbReference type="GO" id="GO:0004595">
    <property type="term" value="F:pantetheine-phosphate adenylyltransferase activity"/>
    <property type="evidence" value="ECO:0007669"/>
    <property type="project" value="UniProtKB-EC"/>
</dbReference>
<comment type="subcellular location">
    <subcellularLocation>
        <location evidence="9">Cytoplasm</location>
    </subcellularLocation>
</comment>
<accession>A0ABR7SXT5</accession>
<evidence type="ECO:0000313" key="12">
    <source>
        <dbReference type="Proteomes" id="UP000617402"/>
    </source>
</evidence>
<dbReference type="SUPFAM" id="SSF52374">
    <property type="entry name" value="Nucleotidylyl transferase"/>
    <property type="match status" value="1"/>
</dbReference>
<reference evidence="11 12" key="1">
    <citation type="submission" date="2020-07" db="EMBL/GenBank/DDBJ databases">
        <title>Draft whole-genome sequence of Heliobacterium chlorum DSM 3682, type strain.</title>
        <authorList>
            <person name="Kyndt J.A."/>
            <person name="Meyer T.E."/>
            <person name="Imhoff J.F."/>
        </authorList>
    </citation>
    <scope>NUCLEOTIDE SEQUENCE [LARGE SCALE GENOMIC DNA]</scope>
    <source>
        <strain evidence="11 12">DSM 3682</strain>
    </source>
</reference>
<feature type="binding site" evidence="9">
    <location>
        <begin position="123"/>
        <end position="129"/>
    </location>
    <ligand>
        <name>ATP</name>
        <dbReference type="ChEBI" id="CHEBI:30616"/>
    </ligand>
</feature>
<feature type="binding site" evidence="9">
    <location>
        <position position="73"/>
    </location>
    <ligand>
        <name>substrate</name>
    </ligand>
</feature>
<dbReference type="HAMAP" id="MF_00151">
    <property type="entry name" value="PPAT_bact"/>
    <property type="match status" value="1"/>
</dbReference>
<feature type="binding site" evidence="9">
    <location>
        <position position="98"/>
    </location>
    <ligand>
        <name>ATP</name>
        <dbReference type="ChEBI" id="CHEBI:30616"/>
    </ligand>
</feature>
<comment type="caution">
    <text evidence="11">The sequence shown here is derived from an EMBL/GenBank/DDBJ whole genome shotgun (WGS) entry which is preliminary data.</text>
</comment>
<keyword evidence="3 9" id="KW-0548">Nucleotidyltransferase</keyword>
<dbReference type="PANTHER" id="PTHR21342:SF1">
    <property type="entry name" value="PHOSPHOPANTETHEINE ADENYLYLTRANSFERASE"/>
    <property type="match status" value="1"/>
</dbReference>